<dbReference type="Proteomes" id="UP000699462">
    <property type="component" value="Unassembled WGS sequence"/>
</dbReference>
<reference evidence="3 4" key="1">
    <citation type="submission" date="2019-07" db="EMBL/GenBank/DDBJ databases">
        <title>Annotation for the trematode Paragonimus westermani.</title>
        <authorList>
            <person name="Choi Y.-J."/>
        </authorList>
    </citation>
    <scope>NUCLEOTIDE SEQUENCE [LARGE SCALE GENOMIC DNA]</scope>
    <source>
        <strain evidence="3">180907_Pwestermani</strain>
    </source>
</reference>
<dbReference type="AlphaFoldDB" id="A0A8T0DY37"/>
<evidence type="ECO:0000313" key="4">
    <source>
        <dbReference type="Proteomes" id="UP000699462"/>
    </source>
</evidence>
<feature type="compositionally biased region" description="Basic and acidic residues" evidence="1">
    <location>
        <begin position="298"/>
        <end position="309"/>
    </location>
</feature>
<dbReference type="PANTHER" id="PTHR13587:SF7">
    <property type="entry name" value="INTEGRATOR COMPLEX SUBUNIT 3"/>
    <property type="match status" value="1"/>
</dbReference>
<dbReference type="PANTHER" id="PTHR13587">
    <property type="entry name" value="INTEGRATOR COMPLEX SUBUNIT 3"/>
    <property type="match status" value="1"/>
</dbReference>
<keyword evidence="4" id="KW-1185">Reference proteome</keyword>
<dbReference type="InterPro" id="IPR045334">
    <property type="entry name" value="INTS3"/>
</dbReference>
<feature type="region of interest" description="Disordered" evidence="1">
    <location>
        <begin position="167"/>
        <end position="199"/>
    </location>
</feature>
<feature type="compositionally biased region" description="Low complexity" evidence="1">
    <location>
        <begin position="412"/>
        <end position="426"/>
    </location>
</feature>
<dbReference type="OrthoDB" id="2021145at2759"/>
<feature type="region of interest" description="Disordered" evidence="1">
    <location>
        <begin position="262"/>
        <end position="523"/>
    </location>
</feature>
<feature type="compositionally biased region" description="Low complexity" evidence="1">
    <location>
        <begin position="389"/>
        <end position="398"/>
    </location>
</feature>
<feature type="non-terminal residue" evidence="3">
    <location>
        <position position="1"/>
    </location>
</feature>
<sequence length="523" mass="57922">FIFFLQPFCIQFAAELTNDVGFLHLVVSTIDPGMCNTVICEIVRGHLNMFRSPDVTPVLKASLQWNSIEQYFFWQLINAHEIPTRSFLPLVKFVDPTKHPEACANLVLLFKLEKPSFELVRALLSRPGPNDALSITALHFWSCPDNQHASRFASILKSMIMMPLSQRSESTVNNSGATSTSSNTRDSRERKRNGTKLQLSPENHVDLSLILTHLDAIRRNCKNISLLQDEDVQLALQEVMKSNKVSVAVKDHFSDLLALAEDQPSVPQVSRTSNSATANGSTGDPLRRRLNDRSITTDSRDPLRRRLNDRSITTDSSKAVSFPARSVSLGSKGGHSLRNLDSRRAAQAERRQIPNSSSSTSSVKQGSRASTSQNANDNAESDSSEDADAISLVSSSSDGLDEEEESERSAVTSKRNSRNSSPSGSRTSHEPLSKSVKRGGRATTDLSKERRASTKRVPTRAESVSKVDADEEEDDDDEDEEDKGLEVVVLEDDSGDEKVNEDAEQVRPPKRRKTTSRRFVLDD</sequence>
<feature type="compositionally biased region" description="Polar residues" evidence="1">
    <location>
        <begin position="363"/>
        <end position="373"/>
    </location>
</feature>
<proteinExistence type="predicted"/>
<feature type="compositionally biased region" description="Acidic residues" evidence="1">
    <location>
        <begin position="469"/>
        <end position="495"/>
    </location>
</feature>
<feature type="domain" description="Ints3-like C-terminal" evidence="2">
    <location>
        <begin position="6"/>
        <end position="260"/>
    </location>
</feature>
<feature type="compositionally biased region" description="Polar residues" evidence="1">
    <location>
        <begin position="310"/>
        <end position="319"/>
    </location>
</feature>
<dbReference type="GO" id="GO:0005737">
    <property type="term" value="C:cytoplasm"/>
    <property type="evidence" value="ECO:0007669"/>
    <property type="project" value="TreeGrafter"/>
</dbReference>
<feature type="compositionally biased region" description="Basic and acidic residues" evidence="1">
    <location>
        <begin position="496"/>
        <end position="507"/>
    </location>
</feature>
<gene>
    <name evidence="3" type="ORF">P879_02904</name>
</gene>
<evidence type="ECO:0000259" key="2">
    <source>
        <dbReference type="Pfam" id="PF24566"/>
    </source>
</evidence>
<organism evidence="3 4">
    <name type="scientific">Paragonimus westermani</name>
    <dbReference type="NCBI Taxonomy" id="34504"/>
    <lineage>
        <taxon>Eukaryota</taxon>
        <taxon>Metazoa</taxon>
        <taxon>Spiralia</taxon>
        <taxon>Lophotrochozoa</taxon>
        <taxon>Platyhelminthes</taxon>
        <taxon>Trematoda</taxon>
        <taxon>Digenea</taxon>
        <taxon>Plagiorchiida</taxon>
        <taxon>Troglotremata</taxon>
        <taxon>Troglotrematidae</taxon>
        <taxon>Paragonimus</taxon>
    </lineage>
</organism>
<protein>
    <recommendedName>
        <fullName evidence="2">Ints3-like C-terminal domain-containing protein</fullName>
    </recommendedName>
</protein>
<dbReference type="InterPro" id="IPR056518">
    <property type="entry name" value="HEAT_Ints3_C"/>
</dbReference>
<evidence type="ECO:0000313" key="3">
    <source>
        <dbReference type="EMBL" id="KAF8572058.1"/>
    </source>
</evidence>
<dbReference type="EMBL" id="JTDF01000192">
    <property type="protein sequence ID" value="KAF8572058.1"/>
    <property type="molecule type" value="Genomic_DNA"/>
</dbReference>
<feature type="compositionally biased region" description="Acidic residues" evidence="1">
    <location>
        <begin position="379"/>
        <end position="388"/>
    </location>
</feature>
<accession>A0A8T0DY37</accession>
<feature type="compositionally biased region" description="Polar residues" evidence="1">
    <location>
        <begin position="265"/>
        <end position="282"/>
    </location>
</feature>
<feature type="compositionally biased region" description="Basic and acidic residues" evidence="1">
    <location>
        <begin position="338"/>
        <end position="352"/>
    </location>
</feature>
<comment type="caution">
    <text evidence="3">The sequence shown here is derived from an EMBL/GenBank/DDBJ whole genome shotgun (WGS) entry which is preliminary data.</text>
</comment>
<name>A0A8T0DY37_9TREM</name>
<evidence type="ECO:0000256" key="1">
    <source>
        <dbReference type="SAM" id="MobiDB-lite"/>
    </source>
</evidence>
<feature type="compositionally biased region" description="Low complexity" evidence="1">
    <location>
        <begin position="170"/>
        <end position="184"/>
    </location>
</feature>
<dbReference type="Pfam" id="PF24566">
    <property type="entry name" value="HEAT_Ints3_C"/>
    <property type="match status" value="1"/>
</dbReference>